<proteinExistence type="predicted"/>
<evidence type="ECO:0000313" key="2">
    <source>
        <dbReference type="Proteomes" id="UP001157418"/>
    </source>
</evidence>
<dbReference type="Proteomes" id="UP001157418">
    <property type="component" value="Unassembled WGS sequence"/>
</dbReference>
<evidence type="ECO:0000313" key="1">
    <source>
        <dbReference type="EMBL" id="CAH1435053.1"/>
    </source>
</evidence>
<comment type="caution">
    <text evidence="1">The sequence shown here is derived from an EMBL/GenBank/DDBJ whole genome shotgun (WGS) entry which is preliminary data.</text>
</comment>
<protein>
    <submittedName>
        <fullName evidence="1">Uncharacterized protein</fullName>
    </submittedName>
</protein>
<name>A0AAU9N410_9ASTR</name>
<dbReference type="AlphaFoldDB" id="A0AAU9N410"/>
<accession>A0AAU9N410</accession>
<keyword evidence="2" id="KW-1185">Reference proteome</keyword>
<sequence>MFVVAQGRQQEDISGTDVGATQIPSQGDLVCFWKMWIRLPRDMDQQHKIWLLLHLEEGRQRLCISVASFPLT</sequence>
<dbReference type="EMBL" id="CAKMRJ010004233">
    <property type="protein sequence ID" value="CAH1435053.1"/>
    <property type="molecule type" value="Genomic_DNA"/>
</dbReference>
<organism evidence="1 2">
    <name type="scientific">Lactuca virosa</name>
    <dbReference type="NCBI Taxonomy" id="75947"/>
    <lineage>
        <taxon>Eukaryota</taxon>
        <taxon>Viridiplantae</taxon>
        <taxon>Streptophyta</taxon>
        <taxon>Embryophyta</taxon>
        <taxon>Tracheophyta</taxon>
        <taxon>Spermatophyta</taxon>
        <taxon>Magnoliopsida</taxon>
        <taxon>eudicotyledons</taxon>
        <taxon>Gunneridae</taxon>
        <taxon>Pentapetalae</taxon>
        <taxon>asterids</taxon>
        <taxon>campanulids</taxon>
        <taxon>Asterales</taxon>
        <taxon>Asteraceae</taxon>
        <taxon>Cichorioideae</taxon>
        <taxon>Cichorieae</taxon>
        <taxon>Lactucinae</taxon>
        <taxon>Lactuca</taxon>
    </lineage>
</organism>
<gene>
    <name evidence="1" type="ORF">LVIROSA_LOCUS21521</name>
</gene>
<reference evidence="1 2" key="1">
    <citation type="submission" date="2022-01" db="EMBL/GenBank/DDBJ databases">
        <authorList>
            <person name="Xiong W."/>
            <person name="Schranz E."/>
        </authorList>
    </citation>
    <scope>NUCLEOTIDE SEQUENCE [LARGE SCALE GENOMIC DNA]</scope>
</reference>